<sequence>MILLGFCFGNASASILIPLCVISITHGFGFFLLQSKIGLLCDYVKTEYEQVRMDADRIN</sequence>
<evidence type="ECO:0000313" key="1">
    <source>
        <dbReference type="EMBL" id="AUV47458.1"/>
    </source>
</evidence>
<evidence type="ECO:0000313" key="2">
    <source>
        <dbReference type="Proteomes" id="UP000057088"/>
    </source>
</evidence>
<accession>A0ABM6RLW5</accession>
<keyword evidence="2" id="KW-1185">Reference proteome</keyword>
<gene>
    <name evidence="1" type="ORF">AL536_22845</name>
</gene>
<proteinExistence type="predicted"/>
<protein>
    <submittedName>
        <fullName evidence="1">Uncharacterized protein</fullName>
    </submittedName>
</protein>
<name>A0ABM6RLW5_VIBFL</name>
<organism evidence="1 2">
    <name type="scientific">Vibrio fluvialis</name>
    <dbReference type="NCBI Taxonomy" id="676"/>
    <lineage>
        <taxon>Bacteria</taxon>
        <taxon>Pseudomonadati</taxon>
        <taxon>Pseudomonadota</taxon>
        <taxon>Gammaproteobacteria</taxon>
        <taxon>Vibrionales</taxon>
        <taxon>Vibrionaceae</taxon>
        <taxon>Vibrio</taxon>
    </lineage>
</organism>
<reference evidence="2" key="1">
    <citation type="submission" date="2015-12" db="EMBL/GenBank/DDBJ databases">
        <title>FDA dAtabase for Regulatory Grade micrObial Sequences (FDA-ARGOS): Supporting development and validation of Infectious Disease Dx tests.</title>
        <authorList>
            <person name="Hoffmann M."/>
            <person name="Allard M."/>
            <person name="Evans P."/>
            <person name="Brown E."/>
            <person name="Tallon L.J."/>
            <person name="Sadzewicz L."/>
            <person name="Sengamalay N."/>
            <person name="Ott S."/>
            <person name="Godinez A."/>
            <person name="Nagaraj S."/>
            <person name="Vyas G."/>
            <person name="Aluvathingal J."/>
            <person name="Nadendla S."/>
            <person name="Geyer C."/>
            <person name="Sichtig H."/>
        </authorList>
    </citation>
    <scope>NUCLEOTIDE SEQUENCE [LARGE SCALE GENOMIC DNA]</scope>
    <source>
        <strain evidence="2">ATCC 33809</strain>
    </source>
</reference>
<dbReference type="EMBL" id="CP014035">
    <property type="protein sequence ID" value="AUV47458.1"/>
    <property type="molecule type" value="Genomic_DNA"/>
</dbReference>
<dbReference type="Proteomes" id="UP000057088">
    <property type="component" value="Chromosome 2"/>
</dbReference>